<evidence type="ECO:0000313" key="2">
    <source>
        <dbReference type="EMBL" id="CNV01189.1"/>
    </source>
</evidence>
<dbReference type="Proteomes" id="UP000039541">
    <property type="component" value="Unassembled WGS sequence"/>
</dbReference>
<reference evidence="4 5" key="1">
    <citation type="submission" date="2015-03" db="EMBL/GenBank/DDBJ databases">
        <authorList>
            <consortium name="Pathogen Informatics"/>
        </authorList>
    </citation>
    <scope>NUCLEOTIDE SEQUENCE [LARGE SCALE GENOMIC DNA]</scope>
    <source>
        <strain evidence="3 4">3476</strain>
        <strain evidence="1 5">A1104</strain>
        <strain evidence="2 6">D4891</strain>
    </source>
</reference>
<evidence type="ECO:0000313" key="6">
    <source>
        <dbReference type="Proteomes" id="UP000042394"/>
    </source>
</evidence>
<dbReference type="Proteomes" id="UP000042394">
    <property type="component" value="Unassembled WGS sequence"/>
</dbReference>
<accession>A0A655E367</accession>
<evidence type="ECO:0000313" key="3">
    <source>
        <dbReference type="EMBL" id="CNV28801.1"/>
    </source>
</evidence>
<dbReference type="Proteomes" id="UP000041314">
    <property type="component" value="Unassembled WGS sequence"/>
</dbReference>
<dbReference type="EMBL" id="CQPA01000039">
    <property type="protein sequence ID" value="CNU86261.1"/>
    <property type="molecule type" value="Genomic_DNA"/>
</dbReference>
<dbReference type="AlphaFoldDB" id="A0A655E367"/>
<sequence>MSTGSQTDEVGIADGRFQLFSVQRALVIFNVGVTCRTKAFQRLLMHPFNQQKFNFIFLQRYLCHFPDPVFFCHLMLCVDLHPSFNISKKIITAI</sequence>
<evidence type="ECO:0000313" key="5">
    <source>
        <dbReference type="Proteomes" id="UP000041314"/>
    </source>
</evidence>
<evidence type="ECO:0000313" key="1">
    <source>
        <dbReference type="EMBL" id="CNU86261.1"/>
    </source>
</evidence>
<proteinExistence type="predicted"/>
<name>A0A655E367_SALET</name>
<protein>
    <submittedName>
        <fullName evidence="2">Uncharacterized protein</fullName>
    </submittedName>
</protein>
<evidence type="ECO:0000313" key="4">
    <source>
        <dbReference type="Proteomes" id="UP000039541"/>
    </source>
</evidence>
<organism evidence="2 6">
    <name type="scientific">Salmonella enterica subsp. enterica serovar Bovismorbificans</name>
    <dbReference type="NCBI Taxonomy" id="58097"/>
    <lineage>
        <taxon>Bacteria</taxon>
        <taxon>Pseudomonadati</taxon>
        <taxon>Pseudomonadota</taxon>
        <taxon>Gammaproteobacteria</taxon>
        <taxon>Enterobacterales</taxon>
        <taxon>Enterobacteriaceae</taxon>
        <taxon>Salmonella</taxon>
    </lineage>
</organism>
<dbReference type="EMBL" id="CQPD01000053">
    <property type="protein sequence ID" value="CNV01189.1"/>
    <property type="molecule type" value="Genomic_DNA"/>
</dbReference>
<dbReference type="EMBL" id="CQPC01000126">
    <property type="protein sequence ID" value="CNV28801.1"/>
    <property type="molecule type" value="Genomic_DNA"/>
</dbReference>
<gene>
    <name evidence="1" type="ORF">ERS008198_03748</name>
    <name evidence="3" type="ORF">ERS008202_04865</name>
    <name evidence="2" type="ORF">ERS008207_04042</name>
</gene>